<proteinExistence type="predicted"/>
<sequence>MLEAVLGCNVFCFNNKMYEQRRGLAMGNRIAPLVAIIFLDHIERNTLTSEILLYKRYIDYVFVIGNTRTDVENTMKRQNSVDKNVVFTLEEPGDDGFLPFLNARVKITNGQTEYLWYKKPSSSNILVHSRSAHPIHVKANVVRNLLKTKNKLCTTADVTVENSVARILEENGYRSDPPKTWRPHSTKDGMALVLPYVGDGPARKLSEAVKDSRLPIRLVFRPPPTLRDLLTSTRIYENRCPVVGCRYCSGEKICELRGTVYLLTCGGCGEKYIGETIRPLRKRLDEHRRALMNPASYSKESFSRHRTLRHAREQPPVFTVQVLHRHLMKTLERKIMEAREIRRHQPEINTKDELRDILRLIT</sequence>
<dbReference type="STRING" id="53326.A0A016TZA2"/>
<evidence type="ECO:0000259" key="1">
    <source>
        <dbReference type="Pfam" id="PF26215"/>
    </source>
</evidence>
<protein>
    <recommendedName>
        <fullName evidence="1">Helix-turn-helix domain-containing protein</fullName>
    </recommendedName>
</protein>
<gene>
    <name evidence="2" type="primary">Acey_s0066.g3742</name>
    <name evidence="2" type="ORF">Y032_0066g3742</name>
</gene>
<reference evidence="3" key="1">
    <citation type="journal article" date="2015" name="Nat. Genet.">
        <title>The genome and transcriptome of the zoonotic hookworm Ancylostoma ceylanicum identify infection-specific gene families.</title>
        <authorList>
            <person name="Schwarz E.M."/>
            <person name="Hu Y."/>
            <person name="Antoshechkin I."/>
            <person name="Miller M.M."/>
            <person name="Sternberg P.W."/>
            <person name="Aroian R.V."/>
        </authorList>
    </citation>
    <scope>NUCLEOTIDE SEQUENCE</scope>
    <source>
        <strain evidence="3">HY135</strain>
    </source>
</reference>
<evidence type="ECO:0000313" key="2">
    <source>
        <dbReference type="EMBL" id="EYC08399.1"/>
    </source>
</evidence>
<keyword evidence="3" id="KW-1185">Reference proteome</keyword>
<dbReference type="OrthoDB" id="5866159at2759"/>
<dbReference type="PANTHER" id="PTHR21301">
    <property type="entry name" value="REVERSE TRANSCRIPTASE"/>
    <property type="match status" value="1"/>
</dbReference>
<accession>A0A016TZA2</accession>
<dbReference type="EMBL" id="JARK01001402">
    <property type="protein sequence ID" value="EYC08399.1"/>
    <property type="molecule type" value="Genomic_DNA"/>
</dbReference>
<dbReference type="InterPro" id="IPR058912">
    <property type="entry name" value="HTH_animal"/>
</dbReference>
<dbReference type="PANTHER" id="PTHR21301:SF10">
    <property type="entry name" value="REVERSE TRANSCRIPTASE DOMAIN-CONTAINING PROTEIN"/>
    <property type="match status" value="1"/>
</dbReference>
<dbReference type="AlphaFoldDB" id="A0A016TZA2"/>
<comment type="caution">
    <text evidence="2">The sequence shown here is derived from an EMBL/GenBank/DDBJ whole genome shotgun (WGS) entry which is preliminary data.</text>
</comment>
<feature type="domain" description="Helix-turn-helix" evidence="1">
    <location>
        <begin position="125"/>
        <end position="175"/>
    </location>
</feature>
<evidence type="ECO:0000313" key="3">
    <source>
        <dbReference type="Proteomes" id="UP000024635"/>
    </source>
</evidence>
<organism evidence="2 3">
    <name type="scientific">Ancylostoma ceylanicum</name>
    <dbReference type="NCBI Taxonomy" id="53326"/>
    <lineage>
        <taxon>Eukaryota</taxon>
        <taxon>Metazoa</taxon>
        <taxon>Ecdysozoa</taxon>
        <taxon>Nematoda</taxon>
        <taxon>Chromadorea</taxon>
        <taxon>Rhabditida</taxon>
        <taxon>Rhabditina</taxon>
        <taxon>Rhabditomorpha</taxon>
        <taxon>Strongyloidea</taxon>
        <taxon>Ancylostomatidae</taxon>
        <taxon>Ancylostomatinae</taxon>
        <taxon>Ancylostoma</taxon>
    </lineage>
</organism>
<dbReference type="Pfam" id="PF26215">
    <property type="entry name" value="HTH_animal"/>
    <property type="match status" value="1"/>
</dbReference>
<dbReference type="Proteomes" id="UP000024635">
    <property type="component" value="Unassembled WGS sequence"/>
</dbReference>
<name>A0A016TZA2_9BILA</name>